<dbReference type="EC" id="2.7.11.1" evidence="1"/>
<dbReference type="Gene3D" id="1.10.510.10">
    <property type="entry name" value="Transferase(Phosphotransferase) domain 1"/>
    <property type="match status" value="1"/>
</dbReference>
<dbReference type="PANTHER" id="PTHR11042">
    <property type="entry name" value="EUKARYOTIC TRANSLATION INITIATION FACTOR 2-ALPHA KINASE EIF2-ALPHA KINASE -RELATED"/>
    <property type="match status" value="1"/>
</dbReference>
<dbReference type="EMBL" id="JADGJH010000549">
    <property type="protein sequence ID" value="KAJ3126629.1"/>
    <property type="molecule type" value="Genomic_DNA"/>
</dbReference>
<comment type="caution">
    <text evidence="12">The sequence shown here is derived from an EMBL/GenBank/DDBJ whole genome shotgun (WGS) entry which is preliminary data.</text>
</comment>
<comment type="similarity">
    <text evidence="7">Belongs to the protein kinase superfamily. Ser/Thr protein kinase family. GCN2 subfamily.</text>
</comment>
<evidence type="ECO:0000256" key="3">
    <source>
        <dbReference type="ARBA" id="ARBA00022679"/>
    </source>
</evidence>
<name>A0AAD5T2R8_9FUNG</name>
<dbReference type="PROSITE" id="PS50011">
    <property type="entry name" value="PROTEIN_KINASE_DOM"/>
    <property type="match status" value="1"/>
</dbReference>
<accession>A0AAD5T2R8</accession>
<evidence type="ECO:0000313" key="13">
    <source>
        <dbReference type="Proteomes" id="UP001211907"/>
    </source>
</evidence>
<dbReference type="InterPro" id="IPR011009">
    <property type="entry name" value="Kinase-like_dom_sf"/>
</dbReference>
<evidence type="ECO:0000256" key="7">
    <source>
        <dbReference type="ARBA" id="ARBA00037982"/>
    </source>
</evidence>
<evidence type="ECO:0000256" key="10">
    <source>
        <dbReference type="SAM" id="MobiDB-lite"/>
    </source>
</evidence>
<comment type="catalytic activity">
    <reaction evidence="8">
        <text>L-threonyl-[protein] + ATP = O-phospho-L-threonyl-[protein] + ADP + H(+)</text>
        <dbReference type="Rhea" id="RHEA:46608"/>
        <dbReference type="Rhea" id="RHEA-COMP:11060"/>
        <dbReference type="Rhea" id="RHEA-COMP:11605"/>
        <dbReference type="ChEBI" id="CHEBI:15378"/>
        <dbReference type="ChEBI" id="CHEBI:30013"/>
        <dbReference type="ChEBI" id="CHEBI:30616"/>
        <dbReference type="ChEBI" id="CHEBI:61977"/>
        <dbReference type="ChEBI" id="CHEBI:456216"/>
        <dbReference type="EC" id="2.7.11.1"/>
    </reaction>
</comment>
<feature type="domain" description="Protein kinase" evidence="11">
    <location>
        <begin position="228"/>
        <end position="591"/>
    </location>
</feature>
<dbReference type="Pfam" id="PF00069">
    <property type="entry name" value="Pkinase"/>
    <property type="match status" value="1"/>
</dbReference>
<reference evidence="12" key="1">
    <citation type="submission" date="2020-05" db="EMBL/GenBank/DDBJ databases">
        <title>Phylogenomic resolution of chytrid fungi.</title>
        <authorList>
            <person name="Stajich J.E."/>
            <person name="Amses K."/>
            <person name="Simmons R."/>
            <person name="Seto K."/>
            <person name="Myers J."/>
            <person name="Bonds A."/>
            <person name="Quandt C.A."/>
            <person name="Barry K."/>
            <person name="Liu P."/>
            <person name="Grigoriev I."/>
            <person name="Longcore J.E."/>
            <person name="James T.Y."/>
        </authorList>
    </citation>
    <scope>NUCLEOTIDE SEQUENCE</scope>
    <source>
        <strain evidence="12">JEL0513</strain>
    </source>
</reference>
<protein>
    <recommendedName>
        <fullName evidence="1">non-specific serine/threonine protein kinase</fullName>
        <ecNumber evidence="1">2.7.11.1</ecNumber>
    </recommendedName>
</protein>
<dbReference type="GO" id="GO:0005524">
    <property type="term" value="F:ATP binding"/>
    <property type="evidence" value="ECO:0007669"/>
    <property type="project" value="UniProtKB-KW"/>
</dbReference>
<dbReference type="InterPro" id="IPR000719">
    <property type="entry name" value="Prot_kinase_dom"/>
</dbReference>
<evidence type="ECO:0000259" key="11">
    <source>
        <dbReference type="PROSITE" id="PS50011"/>
    </source>
</evidence>
<dbReference type="SUPFAM" id="SSF56112">
    <property type="entry name" value="Protein kinase-like (PK-like)"/>
    <property type="match status" value="1"/>
</dbReference>
<sequence length="629" mass="70356">MQDKNEWQIVLHRRAGVTASGGIETVAGSGGGADESKVVVLYSREQSRAVVHVVRNNNSNNNNVGGSASNNNVNGAEKSGANSDIEDTDSNENAHDSLITCPECGYHFHTNFNRKFAPNASSNSGTRSNPAMFYGSRYSAAAHQERSDYFRILQLCFKPDQENYSNALKDTSSPIISAYSSSDLFSSAPPHSPADPNVDSGPIKGSSNSNTNTLSESCFNQGYYDRFFVEIKKLGRGLRGSVFLVQHVLDTVFLGEYAVKSIPVGASHSWLVRQLQEVHLLERLRHPNIIHYKHAWIENKQLSFFGPEVPCLFILMELANGGNLEEFIYLQHFPDPFLDANTASTDINDHQRSLRVKFLRKRQQQARQKASVNDAESLHARMYGGIGANSEGRRVRYLTTKQIWALFLDIVEGLAHLHRHGIIHRDLKPPNLLLQFQNPKDPDEIPRILISDFGECEVIGEKVQRAETAANRRTGATGTLEFMCPELLERDEVTGKYRHDHSVKGDMFSLGVVLYFLCYSNVPYSQIDDIDLLKEEILKFDGVKFPIGNGHERRVPQELQRLIQKLLSRDPEKRPSIEEIAKYYRSSPPSFEDDAGIIGSSSQNLSLGGGNFVDGELPLKHLKGLSFYE</sequence>
<evidence type="ECO:0000256" key="4">
    <source>
        <dbReference type="ARBA" id="ARBA00022741"/>
    </source>
</evidence>
<keyword evidence="6" id="KW-0067">ATP-binding</keyword>
<keyword evidence="13" id="KW-1185">Reference proteome</keyword>
<dbReference type="AlphaFoldDB" id="A0AAD5T2R8"/>
<gene>
    <name evidence="12" type="primary">IKS1</name>
    <name evidence="12" type="ORF">HK100_010151</name>
</gene>
<keyword evidence="5 12" id="KW-0418">Kinase</keyword>
<proteinExistence type="inferred from homology"/>
<dbReference type="FunFam" id="3.30.200.20:FF:000306">
    <property type="entry name" value="IKS protein kinase"/>
    <property type="match status" value="1"/>
</dbReference>
<dbReference type="PROSITE" id="PS00108">
    <property type="entry name" value="PROTEIN_KINASE_ST"/>
    <property type="match status" value="1"/>
</dbReference>
<evidence type="ECO:0000256" key="5">
    <source>
        <dbReference type="ARBA" id="ARBA00022777"/>
    </source>
</evidence>
<organism evidence="12 13">
    <name type="scientific">Physocladia obscura</name>
    <dbReference type="NCBI Taxonomy" id="109957"/>
    <lineage>
        <taxon>Eukaryota</taxon>
        <taxon>Fungi</taxon>
        <taxon>Fungi incertae sedis</taxon>
        <taxon>Chytridiomycota</taxon>
        <taxon>Chytridiomycota incertae sedis</taxon>
        <taxon>Chytridiomycetes</taxon>
        <taxon>Chytridiales</taxon>
        <taxon>Chytriomycetaceae</taxon>
        <taxon>Physocladia</taxon>
    </lineage>
</organism>
<dbReference type="Gene3D" id="3.30.200.20">
    <property type="entry name" value="Phosphorylase Kinase, domain 1"/>
    <property type="match status" value="1"/>
</dbReference>
<evidence type="ECO:0000313" key="12">
    <source>
        <dbReference type="EMBL" id="KAJ3126629.1"/>
    </source>
</evidence>
<feature type="region of interest" description="Disordered" evidence="10">
    <location>
        <begin position="55"/>
        <end position="94"/>
    </location>
</feature>
<feature type="compositionally biased region" description="Low complexity" evidence="10">
    <location>
        <begin position="55"/>
        <end position="76"/>
    </location>
</feature>
<keyword evidence="3" id="KW-0808">Transferase</keyword>
<evidence type="ECO:0000256" key="6">
    <source>
        <dbReference type="ARBA" id="ARBA00022840"/>
    </source>
</evidence>
<dbReference type="GO" id="GO:0005634">
    <property type="term" value="C:nucleus"/>
    <property type="evidence" value="ECO:0007669"/>
    <property type="project" value="TreeGrafter"/>
</dbReference>
<dbReference type="Proteomes" id="UP001211907">
    <property type="component" value="Unassembled WGS sequence"/>
</dbReference>
<evidence type="ECO:0000256" key="8">
    <source>
        <dbReference type="ARBA" id="ARBA00047899"/>
    </source>
</evidence>
<dbReference type="GO" id="GO:0004674">
    <property type="term" value="F:protein serine/threonine kinase activity"/>
    <property type="evidence" value="ECO:0007669"/>
    <property type="project" value="UniProtKB-KW"/>
</dbReference>
<feature type="region of interest" description="Disordered" evidence="10">
    <location>
        <begin position="186"/>
        <end position="212"/>
    </location>
</feature>
<dbReference type="GO" id="GO:0005737">
    <property type="term" value="C:cytoplasm"/>
    <property type="evidence" value="ECO:0007669"/>
    <property type="project" value="TreeGrafter"/>
</dbReference>
<keyword evidence="4" id="KW-0547">Nucleotide-binding</keyword>
<comment type="catalytic activity">
    <reaction evidence="9">
        <text>L-seryl-[protein] + ATP = O-phospho-L-seryl-[protein] + ADP + H(+)</text>
        <dbReference type="Rhea" id="RHEA:17989"/>
        <dbReference type="Rhea" id="RHEA-COMP:9863"/>
        <dbReference type="Rhea" id="RHEA-COMP:11604"/>
        <dbReference type="ChEBI" id="CHEBI:15378"/>
        <dbReference type="ChEBI" id="CHEBI:29999"/>
        <dbReference type="ChEBI" id="CHEBI:30616"/>
        <dbReference type="ChEBI" id="CHEBI:83421"/>
        <dbReference type="ChEBI" id="CHEBI:456216"/>
        <dbReference type="EC" id="2.7.11.1"/>
    </reaction>
</comment>
<evidence type="ECO:0000256" key="2">
    <source>
        <dbReference type="ARBA" id="ARBA00022527"/>
    </source>
</evidence>
<evidence type="ECO:0000256" key="1">
    <source>
        <dbReference type="ARBA" id="ARBA00012513"/>
    </source>
</evidence>
<dbReference type="PANTHER" id="PTHR11042:SF138">
    <property type="entry name" value="SERINE_THREONINE-PROTEIN KINASE IKS1-RELATED"/>
    <property type="match status" value="1"/>
</dbReference>
<dbReference type="InterPro" id="IPR008271">
    <property type="entry name" value="Ser/Thr_kinase_AS"/>
</dbReference>
<dbReference type="SMART" id="SM00220">
    <property type="entry name" value="S_TKc"/>
    <property type="match status" value="1"/>
</dbReference>
<dbReference type="InterPro" id="IPR050339">
    <property type="entry name" value="CC_SR_Kinase"/>
</dbReference>
<evidence type="ECO:0000256" key="9">
    <source>
        <dbReference type="ARBA" id="ARBA00048679"/>
    </source>
</evidence>
<keyword evidence="2" id="KW-0723">Serine/threonine-protein kinase</keyword>